<accession>A0A1I5R1W4</accession>
<keyword evidence="1" id="KW-0472">Membrane</keyword>
<dbReference type="RefSeq" id="WP_177201568.1">
    <property type="nucleotide sequence ID" value="NZ_FOXO01000003.1"/>
</dbReference>
<organism evidence="3 4">
    <name type="scientific">Butyrivibrio proteoclasticus</name>
    <dbReference type="NCBI Taxonomy" id="43305"/>
    <lineage>
        <taxon>Bacteria</taxon>
        <taxon>Bacillati</taxon>
        <taxon>Bacillota</taxon>
        <taxon>Clostridia</taxon>
        <taxon>Lachnospirales</taxon>
        <taxon>Lachnospiraceae</taxon>
        <taxon>Butyrivibrio</taxon>
    </lineage>
</organism>
<dbReference type="AlphaFoldDB" id="A0A1I5R1W4"/>
<evidence type="ECO:0000256" key="1">
    <source>
        <dbReference type="SAM" id="Phobius"/>
    </source>
</evidence>
<evidence type="ECO:0000313" key="3">
    <source>
        <dbReference type="EMBL" id="SFP52489.1"/>
    </source>
</evidence>
<dbReference type="InterPro" id="IPR032267">
    <property type="entry name" value="DUF4832"/>
</dbReference>
<dbReference type="SUPFAM" id="SSF51445">
    <property type="entry name" value="(Trans)glycosidases"/>
    <property type="match status" value="1"/>
</dbReference>
<dbReference type="Pfam" id="PF16116">
    <property type="entry name" value="DUF4832"/>
    <property type="match status" value="1"/>
</dbReference>
<dbReference type="Gene3D" id="3.20.20.80">
    <property type="entry name" value="Glycosidases"/>
    <property type="match status" value="1"/>
</dbReference>
<keyword evidence="1" id="KW-0812">Transmembrane</keyword>
<dbReference type="Proteomes" id="UP000182624">
    <property type="component" value="Unassembled WGS sequence"/>
</dbReference>
<dbReference type="EMBL" id="FOXO01000003">
    <property type="protein sequence ID" value="SFP52489.1"/>
    <property type="molecule type" value="Genomic_DNA"/>
</dbReference>
<keyword evidence="1" id="KW-1133">Transmembrane helix</keyword>
<sequence length="458" mass="52649">MHKKKLMLLFVFTIFAAVLVGAFYMFFNFRKEKVITYKADDGVYPNPYMGFAPDCDSVELCQTSTLVYMNLKWRELEPEEGVYAWDDIEADNHLDEWRKEGKHLVLRFVCDYPKSEEHMDIPDWLYEKTKDGEFYTIEYGCGYCPDYNNKTFISEHEKVINEIGRHFSEDGFLAYVELGSLGHWGEWHTYYPAGIPKMPLTEIRSIYVGQYVNAFPYARLLMRRPFAEMPEDFGVFNDMTGAEEDTLEWLGWIENGGYYNATKEENGLRSAQDVWNIAPIGGEFTSSIPMSTMLGDDLDKTLSLLEDSHMTFIGPMVPECPRGDDGVLEAACDVLRTVGYRYRVSSFSMRNAVNNITEIGITMTNDGVAPVYFDLLPYIYIEDQNGTVLEKSLISMDLKKLCQDQEMQSTIRVSSDLLKEDGTKIYVGIEEQGKNEPSVYLNMQAQREGTKSLLWSKK</sequence>
<feature type="transmembrane region" description="Helical" evidence="1">
    <location>
        <begin position="7"/>
        <end position="27"/>
    </location>
</feature>
<feature type="domain" description="DUF4832" evidence="2">
    <location>
        <begin position="257"/>
        <end position="414"/>
    </location>
</feature>
<protein>
    <recommendedName>
        <fullName evidence="2">DUF4832 domain-containing protein</fullName>
    </recommendedName>
</protein>
<name>A0A1I5R1W4_9FIRM</name>
<reference evidence="4" key="1">
    <citation type="submission" date="2016-10" db="EMBL/GenBank/DDBJ databases">
        <authorList>
            <person name="Varghese N."/>
            <person name="Submissions S."/>
        </authorList>
    </citation>
    <scope>NUCLEOTIDE SEQUENCE [LARGE SCALE GENOMIC DNA]</scope>
    <source>
        <strain evidence="4">P18</strain>
    </source>
</reference>
<evidence type="ECO:0000313" key="4">
    <source>
        <dbReference type="Proteomes" id="UP000182624"/>
    </source>
</evidence>
<keyword evidence="4" id="KW-1185">Reference proteome</keyword>
<proteinExistence type="predicted"/>
<gene>
    <name evidence="3" type="ORF">SAMN04487928_10377</name>
</gene>
<evidence type="ECO:0000259" key="2">
    <source>
        <dbReference type="Pfam" id="PF16116"/>
    </source>
</evidence>
<dbReference type="InterPro" id="IPR017853">
    <property type="entry name" value="GH"/>
</dbReference>